<dbReference type="InterPro" id="IPR015943">
    <property type="entry name" value="WD40/YVTN_repeat-like_dom_sf"/>
</dbReference>
<sequence length="386" mass="41269">MPTLEVAALLGQRLTEGLRVTAAAVVMDRIVVVGTDAGCVLAFAQSSSDAAVDTAGVCVYARALHHGPVHCLCASTSQLVASAGHDAAPVVQPTLNLLTNGEERMSRLSGHTLPVTAMAFFSTGNWLATCGVGGRFIVFDTTTRSLLCDVRVGFSLRCLALSLDETACFLGGTRLARVDLYDNDRLVEPMVRRDPPLWLQQYSWSSGGEEFAAEAPEDIFIARLMVTTDRLTAVFRPRGEGESGGASATWGLGAADFWLSRDFCRVGKKTSGEAGEEPLRCPAFCDIRLETAAPDASPVLRAHYGWDTWQRARVRVEPALPLLAGGSDEGLAGSLPAALDDTPAGQLAYEEERGRTLQAECDELVRLLKAKMNRDGRKRGRASAAA</sequence>
<keyword evidence="2" id="KW-1185">Reference proteome</keyword>
<organism evidence="1 2">
    <name type="scientific">Trypanosoma rangeli SC58</name>
    <dbReference type="NCBI Taxonomy" id="429131"/>
    <lineage>
        <taxon>Eukaryota</taxon>
        <taxon>Discoba</taxon>
        <taxon>Euglenozoa</taxon>
        <taxon>Kinetoplastea</taxon>
        <taxon>Metakinetoplastina</taxon>
        <taxon>Trypanosomatida</taxon>
        <taxon>Trypanosomatidae</taxon>
        <taxon>Trypanosoma</taxon>
        <taxon>Herpetosoma</taxon>
    </lineage>
</organism>
<dbReference type="AlphaFoldDB" id="A0A061J551"/>
<dbReference type="InterPro" id="IPR036322">
    <property type="entry name" value="WD40_repeat_dom_sf"/>
</dbReference>
<dbReference type="OrthoDB" id="272126at2759"/>
<dbReference type="InterPro" id="IPR001680">
    <property type="entry name" value="WD40_rpt"/>
</dbReference>
<dbReference type="SMART" id="SM00320">
    <property type="entry name" value="WD40"/>
    <property type="match status" value="2"/>
</dbReference>
<dbReference type="SUPFAM" id="SSF50978">
    <property type="entry name" value="WD40 repeat-like"/>
    <property type="match status" value="1"/>
</dbReference>
<comment type="caution">
    <text evidence="1">The sequence shown here is derived from an EMBL/GenBank/DDBJ whole genome shotgun (WGS) entry which is preliminary data.</text>
</comment>
<name>A0A061J551_TRYRA</name>
<dbReference type="Pfam" id="PF00400">
    <property type="entry name" value="WD40"/>
    <property type="match status" value="1"/>
</dbReference>
<dbReference type="Proteomes" id="UP000031737">
    <property type="component" value="Unassembled WGS sequence"/>
</dbReference>
<dbReference type="VEuPathDB" id="TriTrypDB:TRSC58_03865"/>
<protein>
    <submittedName>
        <fullName evidence="1">Uncharacterized protein</fullName>
    </submittedName>
</protein>
<reference evidence="1 2" key="1">
    <citation type="submission" date="2013-07" db="EMBL/GenBank/DDBJ databases">
        <authorList>
            <person name="Stoco P.H."/>
            <person name="Wagner G."/>
            <person name="Gerber A."/>
            <person name="Zaha A."/>
            <person name="Thompson C."/>
            <person name="Bartholomeu D.C."/>
            <person name="Luckemeyer D.D."/>
            <person name="Bahia D."/>
            <person name="Loreto E."/>
            <person name="Prestes E.B."/>
            <person name="Lima F.M."/>
            <person name="Rodrigues-Luiz G."/>
            <person name="Vallejo G.A."/>
            <person name="Filho J.F."/>
            <person name="Monteiro K.M."/>
            <person name="Tyler K.M."/>
            <person name="de Almeida L.G."/>
            <person name="Ortiz M.F."/>
            <person name="Siervo M.A."/>
            <person name="de Moraes M.H."/>
            <person name="Cunha O.L."/>
            <person name="Mendonca-Neto R."/>
            <person name="Silva R."/>
            <person name="Teixeira S.M."/>
            <person name="Murta S.M."/>
            <person name="Sincero T.C."/>
            <person name="Mendes T.A."/>
            <person name="Urmenyi T.P."/>
            <person name="Silva V.G."/>
            <person name="da Rocha W.D."/>
            <person name="Andersson B."/>
            <person name="Romanha A.J."/>
            <person name="Steindel M."/>
            <person name="de Vasconcelos A.T."/>
            <person name="Grisard E.C."/>
        </authorList>
    </citation>
    <scope>NUCLEOTIDE SEQUENCE [LARGE SCALE GENOMIC DNA]</scope>
    <source>
        <strain evidence="1 2">SC58</strain>
    </source>
</reference>
<evidence type="ECO:0000313" key="2">
    <source>
        <dbReference type="Proteomes" id="UP000031737"/>
    </source>
</evidence>
<dbReference type="EMBL" id="AUPL01003865">
    <property type="protein sequence ID" value="ESL08432.1"/>
    <property type="molecule type" value="Genomic_DNA"/>
</dbReference>
<evidence type="ECO:0000313" key="1">
    <source>
        <dbReference type="EMBL" id="ESL08432.1"/>
    </source>
</evidence>
<accession>A0A061J551</accession>
<proteinExistence type="predicted"/>
<gene>
    <name evidence="1" type="ORF">TRSC58_03865</name>
</gene>
<dbReference type="Gene3D" id="2.130.10.10">
    <property type="entry name" value="YVTN repeat-like/Quinoprotein amine dehydrogenase"/>
    <property type="match status" value="1"/>
</dbReference>